<dbReference type="Pfam" id="PF21983">
    <property type="entry name" value="NikA-like"/>
    <property type="match status" value="1"/>
</dbReference>
<dbReference type="SUPFAM" id="SSF47598">
    <property type="entry name" value="Ribbon-helix-helix"/>
    <property type="match status" value="1"/>
</dbReference>
<name>A0A8J6XLP3_9CYAN</name>
<organism evidence="1 2">
    <name type="scientific">Iningainema tapete BLCC-T55</name>
    <dbReference type="NCBI Taxonomy" id="2748662"/>
    <lineage>
        <taxon>Bacteria</taxon>
        <taxon>Bacillati</taxon>
        <taxon>Cyanobacteriota</taxon>
        <taxon>Cyanophyceae</taxon>
        <taxon>Nostocales</taxon>
        <taxon>Scytonemataceae</taxon>
        <taxon>Iningainema tapete</taxon>
    </lineage>
</organism>
<gene>
    <name evidence="1" type="ORF">ICL16_43105</name>
</gene>
<accession>A0A8J6XLP3</accession>
<dbReference type="InterPro" id="IPR053842">
    <property type="entry name" value="NikA-like"/>
</dbReference>
<sequence length="63" mass="7155">MPKKGQKSIRGIGDLYNTPKKRFNIMLTEEARHLLDEKAKALGLSLSEYLEQLARGTLQPTQQ</sequence>
<evidence type="ECO:0000313" key="2">
    <source>
        <dbReference type="Proteomes" id="UP000629098"/>
    </source>
</evidence>
<dbReference type="RefSeq" id="WP_190838623.1">
    <property type="nucleotide sequence ID" value="NZ_CAWPPI010000132.1"/>
</dbReference>
<dbReference type="EMBL" id="JACXAE010000132">
    <property type="protein sequence ID" value="MBD2778659.1"/>
    <property type="molecule type" value="Genomic_DNA"/>
</dbReference>
<reference evidence="1" key="1">
    <citation type="submission" date="2020-09" db="EMBL/GenBank/DDBJ databases">
        <title>Iningainema tapete sp. nov. (Scytonemataceae, Cyanobacteria) from greenhouses in central Florida (USA) produces two types of nodularin with biosynthetic potential for microcystin-LR and anabaenopeptins.</title>
        <authorList>
            <person name="Berthold D.E."/>
            <person name="Lefler F.W."/>
            <person name="Huang I.-S."/>
            <person name="Abdulla H."/>
            <person name="Zimba P.V."/>
            <person name="Laughinghouse H.D. IV."/>
        </authorList>
    </citation>
    <scope>NUCLEOTIDE SEQUENCE</scope>
    <source>
        <strain evidence="1">BLCCT55</strain>
    </source>
</reference>
<dbReference type="Proteomes" id="UP000629098">
    <property type="component" value="Unassembled WGS sequence"/>
</dbReference>
<keyword evidence="2" id="KW-1185">Reference proteome</keyword>
<evidence type="ECO:0000313" key="1">
    <source>
        <dbReference type="EMBL" id="MBD2778659.1"/>
    </source>
</evidence>
<dbReference type="InterPro" id="IPR010985">
    <property type="entry name" value="Ribbon_hlx_hlx"/>
</dbReference>
<protein>
    <submittedName>
        <fullName evidence="1">CopG family transcriptional regulator</fullName>
    </submittedName>
</protein>
<dbReference type="AlphaFoldDB" id="A0A8J6XLP3"/>
<dbReference type="GO" id="GO:0006355">
    <property type="term" value="P:regulation of DNA-templated transcription"/>
    <property type="evidence" value="ECO:0007669"/>
    <property type="project" value="InterPro"/>
</dbReference>
<proteinExistence type="predicted"/>
<comment type="caution">
    <text evidence="1">The sequence shown here is derived from an EMBL/GenBank/DDBJ whole genome shotgun (WGS) entry which is preliminary data.</text>
</comment>